<proteinExistence type="predicted"/>
<feature type="domain" description="Carrier" evidence="1">
    <location>
        <begin position="1"/>
        <end position="75"/>
    </location>
</feature>
<dbReference type="InterPro" id="IPR009081">
    <property type="entry name" value="PP-bd_ACP"/>
</dbReference>
<evidence type="ECO:0000313" key="3">
    <source>
        <dbReference type="Proteomes" id="UP000585638"/>
    </source>
</evidence>
<sequence length="75" mass="8034">MNSIEDFVTLIRDETGLALTVDDVRRSLDDVPGWDSVHLLTLLVALEKSTGRRISVPAVLEADTLAGIYAAAVPA</sequence>
<accession>A0A7W9KQ89</accession>
<dbReference type="Pfam" id="PF00550">
    <property type="entry name" value="PP-binding"/>
    <property type="match status" value="1"/>
</dbReference>
<dbReference type="SUPFAM" id="SSF47336">
    <property type="entry name" value="ACP-like"/>
    <property type="match status" value="1"/>
</dbReference>
<organism evidence="2 3">
    <name type="scientific">Kutzneria kofuensis</name>
    <dbReference type="NCBI Taxonomy" id="103725"/>
    <lineage>
        <taxon>Bacteria</taxon>
        <taxon>Bacillati</taxon>
        <taxon>Actinomycetota</taxon>
        <taxon>Actinomycetes</taxon>
        <taxon>Pseudonocardiales</taxon>
        <taxon>Pseudonocardiaceae</taxon>
        <taxon>Kutzneria</taxon>
    </lineage>
</organism>
<dbReference type="EMBL" id="JACHIR010000002">
    <property type="protein sequence ID" value="MBB5896760.1"/>
    <property type="molecule type" value="Genomic_DNA"/>
</dbReference>
<reference evidence="2 3" key="1">
    <citation type="submission" date="2020-08" db="EMBL/GenBank/DDBJ databases">
        <title>Sequencing the genomes of 1000 actinobacteria strains.</title>
        <authorList>
            <person name="Klenk H.-P."/>
        </authorList>
    </citation>
    <scope>NUCLEOTIDE SEQUENCE [LARGE SCALE GENOMIC DNA]</scope>
    <source>
        <strain evidence="2 3">DSM 43851</strain>
    </source>
</reference>
<dbReference type="AlphaFoldDB" id="A0A7W9KQ89"/>
<protein>
    <submittedName>
        <fullName evidence="2">Acyl carrier protein</fullName>
    </submittedName>
</protein>
<evidence type="ECO:0000259" key="1">
    <source>
        <dbReference type="PROSITE" id="PS50075"/>
    </source>
</evidence>
<dbReference type="Proteomes" id="UP000585638">
    <property type="component" value="Unassembled WGS sequence"/>
</dbReference>
<gene>
    <name evidence="2" type="ORF">BJ998_008019</name>
</gene>
<name>A0A7W9KQ89_9PSEU</name>
<comment type="caution">
    <text evidence="2">The sequence shown here is derived from an EMBL/GenBank/DDBJ whole genome shotgun (WGS) entry which is preliminary data.</text>
</comment>
<keyword evidence="3" id="KW-1185">Reference proteome</keyword>
<dbReference type="PROSITE" id="PS50075">
    <property type="entry name" value="CARRIER"/>
    <property type="match status" value="1"/>
</dbReference>
<evidence type="ECO:0000313" key="2">
    <source>
        <dbReference type="EMBL" id="MBB5896760.1"/>
    </source>
</evidence>
<dbReference type="RefSeq" id="WP_184869273.1">
    <property type="nucleotide sequence ID" value="NZ_BAAAWY010000004.1"/>
</dbReference>
<dbReference type="InterPro" id="IPR036736">
    <property type="entry name" value="ACP-like_sf"/>
</dbReference>
<dbReference type="Gene3D" id="1.10.1200.10">
    <property type="entry name" value="ACP-like"/>
    <property type="match status" value="1"/>
</dbReference>